<dbReference type="EMBL" id="JABEBT010000031">
    <property type="protein sequence ID" value="KAF7636285.1"/>
    <property type="molecule type" value="Genomic_DNA"/>
</dbReference>
<name>A0A8S9ZSX5_9BILA</name>
<gene>
    <name evidence="2" type="ORF">Mgra_00004271</name>
</gene>
<feature type="non-terminal residue" evidence="2">
    <location>
        <position position="455"/>
    </location>
</feature>
<protein>
    <recommendedName>
        <fullName evidence="1">ILCR1 Ig-like domain-containing protein</fullName>
    </recommendedName>
</protein>
<evidence type="ECO:0000313" key="3">
    <source>
        <dbReference type="Proteomes" id="UP000605970"/>
    </source>
</evidence>
<comment type="caution">
    <text evidence="2">The sequence shown here is derived from an EMBL/GenBank/DDBJ whole genome shotgun (WGS) entry which is preliminary data.</text>
</comment>
<dbReference type="InterPro" id="IPR057066">
    <property type="entry name" value="Ig_ILCR1"/>
</dbReference>
<organism evidence="2 3">
    <name type="scientific">Meloidogyne graminicola</name>
    <dbReference type="NCBI Taxonomy" id="189291"/>
    <lineage>
        <taxon>Eukaryota</taxon>
        <taxon>Metazoa</taxon>
        <taxon>Ecdysozoa</taxon>
        <taxon>Nematoda</taxon>
        <taxon>Chromadorea</taxon>
        <taxon>Rhabditida</taxon>
        <taxon>Tylenchina</taxon>
        <taxon>Tylenchomorpha</taxon>
        <taxon>Tylenchoidea</taxon>
        <taxon>Meloidogynidae</taxon>
        <taxon>Meloidogyninae</taxon>
        <taxon>Meloidogyne</taxon>
    </lineage>
</organism>
<feature type="non-terminal residue" evidence="2">
    <location>
        <position position="1"/>
    </location>
</feature>
<sequence>INNNINNSNKNNFTLTAIPSFLNNSSLINTQQRLELMIQLDDYFNFKYSYKIKIISFPLLQRKLNEEFDIKNFKFNFEQKEIFITYDKQINFDELPEEFDSDICHQTENNINEHNLILWKNEKELATIKISFYGAPPSFCINNYRIQLWLLNSLLQEKIIKLSSLIQESKSIFIGFVEFKNLLNSDTRLKYKIHLIPIEKEKMMKNRQTWIIRKKLKEDVVLLPSNIKTNNVTSITTKNSNIYSVLLANAQPSRSGDLERFARLLVKNGVRIFYDRWDKTAIERNLFFWVHQATTKSDKAVFFWDKRAEQLVNPNKLNESINTTDIFDRVFYALHQQMNPEKTIFVNWDDSDFDLKPFGCIGENKPFIFSKDLSLIYTALKVPASEADIHKFSQFISLTIKNNENKKENLHNNQSINNQTINKLEEEEKQLSAFDSGIDSSKNLIFISNKFIKDF</sequence>
<reference evidence="2" key="1">
    <citation type="journal article" date="2020" name="Ecol. Evol.">
        <title>Genome structure and content of the rice root-knot nematode (Meloidogyne graminicola).</title>
        <authorList>
            <person name="Phan N.T."/>
            <person name="Danchin E.G.J."/>
            <person name="Klopp C."/>
            <person name="Perfus-Barbeoch L."/>
            <person name="Kozlowski D.K."/>
            <person name="Koutsovoulos G.D."/>
            <person name="Lopez-Roques C."/>
            <person name="Bouchez O."/>
            <person name="Zahm M."/>
            <person name="Besnard G."/>
            <person name="Bellafiore S."/>
        </authorList>
    </citation>
    <scope>NUCLEOTIDE SEQUENCE</scope>
    <source>
        <strain evidence="2">VN-18</strain>
    </source>
</reference>
<feature type="domain" description="ILCR1 Ig-like" evidence="1">
    <location>
        <begin position="123"/>
        <end position="202"/>
    </location>
</feature>
<evidence type="ECO:0000259" key="1">
    <source>
        <dbReference type="Pfam" id="PF23608"/>
    </source>
</evidence>
<dbReference type="Pfam" id="PF23608">
    <property type="entry name" value="Ig_ILCR1"/>
    <property type="match status" value="1"/>
</dbReference>
<dbReference type="AlphaFoldDB" id="A0A8S9ZSX5"/>
<dbReference type="OrthoDB" id="5813122at2759"/>
<dbReference type="Proteomes" id="UP000605970">
    <property type="component" value="Unassembled WGS sequence"/>
</dbReference>
<accession>A0A8S9ZSX5</accession>
<keyword evidence="3" id="KW-1185">Reference proteome</keyword>
<proteinExistence type="predicted"/>
<evidence type="ECO:0000313" key="2">
    <source>
        <dbReference type="EMBL" id="KAF7636285.1"/>
    </source>
</evidence>